<name>A0A8H6DGE4_9HYPO</name>
<dbReference type="EMBL" id="JAAOAN010000217">
    <property type="protein sequence ID" value="KAF5715904.1"/>
    <property type="molecule type" value="Genomic_DNA"/>
</dbReference>
<evidence type="ECO:0000313" key="3">
    <source>
        <dbReference type="Proteomes" id="UP000544331"/>
    </source>
</evidence>
<dbReference type="AlphaFoldDB" id="A0A8H6DGE4"/>
<evidence type="ECO:0000256" key="1">
    <source>
        <dbReference type="SAM" id="MobiDB-lite"/>
    </source>
</evidence>
<keyword evidence="3" id="KW-1185">Reference proteome</keyword>
<feature type="region of interest" description="Disordered" evidence="1">
    <location>
        <begin position="1"/>
        <end position="20"/>
    </location>
</feature>
<feature type="compositionally biased region" description="Basic and acidic residues" evidence="1">
    <location>
        <begin position="1"/>
        <end position="14"/>
    </location>
</feature>
<dbReference type="OrthoDB" id="3862662at2759"/>
<organism evidence="2 3">
    <name type="scientific">Fusarium mundagurra</name>
    <dbReference type="NCBI Taxonomy" id="1567541"/>
    <lineage>
        <taxon>Eukaryota</taxon>
        <taxon>Fungi</taxon>
        <taxon>Dikarya</taxon>
        <taxon>Ascomycota</taxon>
        <taxon>Pezizomycotina</taxon>
        <taxon>Sordariomycetes</taxon>
        <taxon>Hypocreomycetidae</taxon>
        <taxon>Hypocreales</taxon>
        <taxon>Nectriaceae</taxon>
        <taxon>Fusarium</taxon>
        <taxon>Fusarium fujikuroi species complex</taxon>
    </lineage>
</organism>
<evidence type="ECO:0000313" key="2">
    <source>
        <dbReference type="EMBL" id="KAF5715904.1"/>
    </source>
</evidence>
<protein>
    <submittedName>
        <fullName evidence="2">Uncharacterized protein</fullName>
    </submittedName>
</protein>
<dbReference type="Proteomes" id="UP000544331">
    <property type="component" value="Unassembled WGS sequence"/>
</dbReference>
<comment type="caution">
    <text evidence="2">The sequence shown here is derived from an EMBL/GenBank/DDBJ whole genome shotgun (WGS) entry which is preliminary data.</text>
</comment>
<accession>A0A8H6DGE4</accession>
<gene>
    <name evidence="2" type="ORF">FMUND_6653</name>
</gene>
<sequence length="131" mass="14810">MGSPEDSRHDHRSSETSQTLTRIRDVSSIPDIPEELATELITIFFIKIQGWPRFLHEPKFFCQHMTSPGSTFAKKDEYSTLQMFQLYGIFELAAQLSNNPFFEDIVSSDRGAHFAALAEECYTTLPGSGTN</sequence>
<dbReference type="CDD" id="cd12148">
    <property type="entry name" value="fungal_TF_MHR"/>
    <property type="match status" value="1"/>
</dbReference>
<reference evidence="2 3" key="1">
    <citation type="submission" date="2020-05" db="EMBL/GenBank/DDBJ databases">
        <title>Identification and distribution of gene clusters putatively required for synthesis of sphingolipid metabolism inhibitors in phylogenetically diverse species of the filamentous fungus Fusarium.</title>
        <authorList>
            <person name="Kim H.-S."/>
            <person name="Busman M."/>
            <person name="Brown D.W."/>
            <person name="Divon H."/>
            <person name="Uhlig S."/>
            <person name="Proctor R.H."/>
        </authorList>
    </citation>
    <scope>NUCLEOTIDE SEQUENCE [LARGE SCALE GENOMIC DNA]</scope>
    <source>
        <strain evidence="2 3">NRRL 66235</strain>
    </source>
</reference>
<proteinExistence type="predicted"/>